<evidence type="ECO:0000313" key="4">
    <source>
        <dbReference type="Proteomes" id="UP000019763"/>
    </source>
</evidence>
<dbReference type="Gene3D" id="3.50.4.10">
    <property type="entry name" value="Hepatocyte Growth Factor"/>
    <property type="match status" value="1"/>
</dbReference>
<comment type="caution">
    <text evidence="3">The sequence shown here is derived from an EMBL/GenBank/DDBJ whole genome shotgun (WGS) entry which is preliminary data.</text>
</comment>
<sequence>MRLQTYQLIGLFAATAAGSCPYAPDPSTGVCGECPDVRDSQCVVNGNWYSCFQDLETCCDDWSIQGSLGTEHCLAASGGAKVNCDDVVALDASVWNYQCRDKCLAIQDDGGNPKDDASFASLCGVETLEVVNGHTTSSGSCFDNWIYGYSEPAELAGYFSHDYVISPALCQMLCQNDPTCVRFTFSIGEGTNDKTGRCVLKNADQVASPLETVFPGGKGLNSNYCNTEMENACKNLYDCLKCNDTTRCVNYQADYYYHGQTDYHQAEYYD</sequence>
<keyword evidence="1" id="KW-0732">Signal</keyword>
<reference evidence="3" key="1">
    <citation type="submission" date="2013-12" db="EMBL/GenBank/DDBJ databases">
        <authorList>
            <person name="Omoto C.K."/>
            <person name="Sibley D."/>
            <person name="Venepally P."/>
            <person name="Hadjithomas M."/>
            <person name="Karamycheva S."/>
            <person name="Brunk B."/>
            <person name="Roos D."/>
            <person name="Caler E."/>
            <person name="Lorenzi H."/>
        </authorList>
    </citation>
    <scope>NUCLEOTIDE SEQUENCE</scope>
</reference>
<name>A0A023B0X6_GRENI</name>
<dbReference type="EMBL" id="AFNH02001017">
    <property type="protein sequence ID" value="EZG45633.1"/>
    <property type="molecule type" value="Genomic_DNA"/>
</dbReference>
<feature type="domain" description="Apple" evidence="2">
    <location>
        <begin position="141"/>
        <end position="225"/>
    </location>
</feature>
<dbReference type="PROSITE" id="PS50948">
    <property type="entry name" value="PAN"/>
    <property type="match status" value="1"/>
</dbReference>
<keyword evidence="4" id="KW-1185">Reference proteome</keyword>
<dbReference type="VEuPathDB" id="CryptoDB:GNI_137610"/>
<organism evidence="3 4">
    <name type="scientific">Gregarina niphandrodes</name>
    <name type="common">Septate eugregarine</name>
    <dbReference type="NCBI Taxonomy" id="110365"/>
    <lineage>
        <taxon>Eukaryota</taxon>
        <taxon>Sar</taxon>
        <taxon>Alveolata</taxon>
        <taxon>Apicomplexa</taxon>
        <taxon>Conoidasida</taxon>
        <taxon>Gregarinasina</taxon>
        <taxon>Eugregarinorida</taxon>
        <taxon>Gregarinidae</taxon>
        <taxon>Gregarina</taxon>
    </lineage>
</organism>
<dbReference type="InterPro" id="IPR003609">
    <property type="entry name" value="Pan_app"/>
</dbReference>
<accession>A0A023B0X6</accession>
<evidence type="ECO:0000313" key="3">
    <source>
        <dbReference type="EMBL" id="EZG45633.1"/>
    </source>
</evidence>
<evidence type="ECO:0000256" key="1">
    <source>
        <dbReference type="SAM" id="SignalP"/>
    </source>
</evidence>
<dbReference type="Proteomes" id="UP000019763">
    <property type="component" value="Unassembled WGS sequence"/>
</dbReference>
<dbReference type="OrthoDB" id="405045at2759"/>
<dbReference type="PROSITE" id="PS51257">
    <property type="entry name" value="PROKAR_LIPOPROTEIN"/>
    <property type="match status" value="1"/>
</dbReference>
<protein>
    <submittedName>
        <fullName evidence="3">PAN domain protein</fullName>
    </submittedName>
</protein>
<dbReference type="Pfam" id="PF14295">
    <property type="entry name" value="PAN_4"/>
    <property type="match status" value="1"/>
</dbReference>
<evidence type="ECO:0000259" key="2">
    <source>
        <dbReference type="PROSITE" id="PS50948"/>
    </source>
</evidence>
<feature type="chain" id="PRO_5001511891" evidence="1">
    <location>
        <begin position="19"/>
        <end position="270"/>
    </location>
</feature>
<dbReference type="RefSeq" id="XP_011132466.1">
    <property type="nucleotide sequence ID" value="XM_011134164.1"/>
</dbReference>
<dbReference type="GeneID" id="22914890"/>
<gene>
    <name evidence="3" type="ORF">GNI_137610</name>
</gene>
<feature type="signal peptide" evidence="1">
    <location>
        <begin position="1"/>
        <end position="18"/>
    </location>
</feature>
<dbReference type="AlphaFoldDB" id="A0A023B0X6"/>
<proteinExistence type="predicted"/>